<evidence type="ECO:0000256" key="1">
    <source>
        <dbReference type="ARBA" id="ARBA00010893"/>
    </source>
</evidence>
<keyword evidence="2" id="KW-0539">Nucleus</keyword>
<dbReference type="Pfam" id="PF01398">
    <property type="entry name" value="JAB"/>
    <property type="match status" value="1"/>
</dbReference>
<evidence type="ECO:0000259" key="3">
    <source>
        <dbReference type="SMART" id="SM00232"/>
    </source>
</evidence>
<keyword evidence="2" id="KW-0963">Cytoplasm</keyword>
<evidence type="ECO:0000313" key="4">
    <source>
        <dbReference type="EMBL" id="PWZ52297.1"/>
    </source>
</evidence>
<dbReference type="Proteomes" id="UP000251960">
    <property type="component" value="Chromosome 1"/>
</dbReference>
<dbReference type="GO" id="GO:0008237">
    <property type="term" value="F:metallopeptidase activity"/>
    <property type="evidence" value="ECO:0007669"/>
    <property type="project" value="InterPro"/>
</dbReference>
<dbReference type="CDD" id="cd08063">
    <property type="entry name" value="MPN_CSN6"/>
    <property type="match status" value="1"/>
</dbReference>
<dbReference type="InterPro" id="IPR033859">
    <property type="entry name" value="MPN_CSN6"/>
</dbReference>
<comment type="similarity">
    <text evidence="1 2">Belongs to the peptidase M67A family. CSN6 subfamily.</text>
</comment>
<name>A0A317Y0Z0_MAIZE</name>
<comment type="function">
    <text evidence="2">Component of the COP9 signalosome complex (CSN), a complex involved in various cellular and developmental processes.</text>
</comment>
<dbReference type="GO" id="GO:0005737">
    <property type="term" value="C:cytoplasm"/>
    <property type="evidence" value="ECO:0007669"/>
    <property type="project" value="UniProtKB-SubCell"/>
</dbReference>
<dbReference type="PANTHER" id="PTHR10540">
    <property type="entry name" value="EUKARYOTIC TRANSLATION INITIATION FACTOR 3 SUBUNIT F-RELATED"/>
    <property type="match status" value="1"/>
</dbReference>
<dbReference type="InterPro" id="IPR024969">
    <property type="entry name" value="EIF3F/CSN6-like_C"/>
</dbReference>
<evidence type="ECO:0000256" key="2">
    <source>
        <dbReference type="RuleBase" id="RU367006"/>
    </source>
</evidence>
<dbReference type="EMBL" id="NCVQ01000001">
    <property type="protein sequence ID" value="PWZ52297.1"/>
    <property type="molecule type" value="Genomic_DNA"/>
</dbReference>
<dbReference type="Gene3D" id="3.40.140.10">
    <property type="entry name" value="Cytidine Deaminase, domain 2"/>
    <property type="match status" value="1"/>
</dbReference>
<dbReference type="AlphaFoldDB" id="A0A317Y0Z0"/>
<dbReference type="SMART" id="SM00232">
    <property type="entry name" value="JAB_MPN"/>
    <property type="match status" value="1"/>
</dbReference>
<dbReference type="Pfam" id="PF13012">
    <property type="entry name" value="MitMem_reg"/>
    <property type="match status" value="1"/>
</dbReference>
<protein>
    <recommendedName>
        <fullName evidence="2">COP9 signalosome complex subunit 6</fullName>
    </recommendedName>
</protein>
<dbReference type="ExpressionAtlas" id="A0A317Y0Z0">
    <property type="expression patterns" value="baseline and differential"/>
</dbReference>
<sequence length="337" mass="36723">MSAPSDAAVAAAAPASTTTAAASSGGLTFKLHPLVIVNVSDHHTRVKAQAACSGDSSSPSSSAPGAGQPPRVFGCVIGVQRGRTVEIFNSFELVLDPVSGTLDRAFLDKKQELYKKVFPDFYVLGWYSTGSDVHDTDMLIHKSVSFTAIPPSAWICYLYGNITLCLGIGVCSCYGENASLPDCNNLLSVYLMLQTLMDINESPVYLLLNPTINLSQKDLPVTIYESVAAHLTGIHSAIKMLNSRVRVIHQYLVAMQKGDIPLDNSLLRQVSSLVRRLPAMESQKFQDDFLMEYNDTLLMTYLAMVTKCSSTMNELVEKINTSYERTTSRRGGRGAFM</sequence>
<comment type="caution">
    <text evidence="4">The sequence shown here is derived from an EMBL/GenBank/DDBJ whole genome shotgun (WGS) entry which is preliminary data.</text>
</comment>
<feature type="domain" description="JAB1/MPN/MOV34 metalloenzyme" evidence="3">
    <location>
        <begin position="28"/>
        <end position="179"/>
    </location>
</feature>
<reference evidence="4" key="1">
    <citation type="journal article" date="2018" name="Nat. Genet.">
        <title>Extensive intraspecific gene order and gene structural variations between Mo17 and other maize genomes.</title>
        <authorList>
            <person name="Sun S."/>
            <person name="Zhou Y."/>
            <person name="Chen J."/>
            <person name="Shi J."/>
            <person name="Zhao H."/>
            <person name="Zhao H."/>
            <person name="Song W."/>
            <person name="Zhang M."/>
            <person name="Cui Y."/>
            <person name="Dong X."/>
            <person name="Liu H."/>
            <person name="Ma X."/>
            <person name="Jiao Y."/>
            <person name="Wang B."/>
            <person name="Wei X."/>
            <person name="Stein J.C."/>
            <person name="Glaubitz J.C."/>
            <person name="Lu F."/>
            <person name="Yu G."/>
            <person name="Liang C."/>
            <person name="Fengler K."/>
            <person name="Li B."/>
            <person name="Rafalski A."/>
            <person name="Schnable P.S."/>
            <person name="Ware D.H."/>
            <person name="Buckler E.S."/>
            <person name="Lai J."/>
        </authorList>
    </citation>
    <scope>NUCLEOTIDE SEQUENCE [LARGE SCALE GENOMIC DNA]</scope>
    <source>
        <tissue evidence="4">Seedling</tissue>
    </source>
</reference>
<dbReference type="InterPro" id="IPR000555">
    <property type="entry name" value="JAMM/MPN+_dom"/>
</dbReference>
<comment type="subcellular location">
    <subcellularLocation>
        <location evidence="2">Cytoplasm</location>
    </subcellularLocation>
    <subcellularLocation>
        <location evidence="2">Nucleus</location>
    </subcellularLocation>
</comment>
<accession>A0A317Y0Z0</accession>
<keyword evidence="2" id="KW-0736">Signalosome</keyword>
<organism evidence="4">
    <name type="scientific">Zea mays</name>
    <name type="common">Maize</name>
    <dbReference type="NCBI Taxonomy" id="4577"/>
    <lineage>
        <taxon>Eukaryota</taxon>
        <taxon>Viridiplantae</taxon>
        <taxon>Streptophyta</taxon>
        <taxon>Embryophyta</taxon>
        <taxon>Tracheophyta</taxon>
        <taxon>Spermatophyta</taxon>
        <taxon>Magnoliopsida</taxon>
        <taxon>Liliopsida</taxon>
        <taxon>Poales</taxon>
        <taxon>Poaceae</taxon>
        <taxon>PACMAD clade</taxon>
        <taxon>Panicoideae</taxon>
        <taxon>Andropogonodae</taxon>
        <taxon>Andropogoneae</taxon>
        <taxon>Tripsacinae</taxon>
        <taxon>Zea</taxon>
    </lineage>
</organism>
<dbReference type="GO" id="GO:0000338">
    <property type="term" value="P:protein deneddylation"/>
    <property type="evidence" value="ECO:0007669"/>
    <property type="project" value="InterPro"/>
</dbReference>
<dbReference type="GO" id="GO:0008180">
    <property type="term" value="C:COP9 signalosome"/>
    <property type="evidence" value="ECO:0007669"/>
    <property type="project" value="UniProtKB-UniRule"/>
</dbReference>
<dbReference type="PANTHER" id="PTHR10540:SF8">
    <property type="entry name" value="COP9 SIGNALOSOME COMPLEX SUBUNIT 6"/>
    <property type="match status" value="1"/>
</dbReference>
<proteinExistence type="inferred from homology"/>
<gene>
    <name evidence="4" type="ORF">Zm00014a_016862</name>
</gene>